<evidence type="ECO:0000256" key="7">
    <source>
        <dbReference type="ARBA" id="ARBA00022970"/>
    </source>
</evidence>
<evidence type="ECO:0000256" key="9">
    <source>
        <dbReference type="SAM" id="MobiDB-lite"/>
    </source>
</evidence>
<dbReference type="GO" id="GO:0015424">
    <property type="term" value="F:ABC-type amino acid transporter activity"/>
    <property type="evidence" value="ECO:0007669"/>
    <property type="project" value="InterPro"/>
</dbReference>
<evidence type="ECO:0000259" key="10">
    <source>
        <dbReference type="PROSITE" id="PS50893"/>
    </source>
</evidence>
<evidence type="ECO:0000256" key="2">
    <source>
        <dbReference type="ARBA" id="ARBA00005417"/>
    </source>
</evidence>
<dbReference type="GO" id="GO:0016887">
    <property type="term" value="F:ATP hydrolysis activity"/>
    <property type="evidence" value="ECO:0007669"/>
    <property type="project" value="InterPro"/>
</dbReference>
<dbReference type="InterPro" id="IPR050086">
    <property type="entry name" value="MetN_ABC_transporter-like"/>
</dbReference>
<evidence type="ECO:0000313" key="11">
    <source>
        <dbReference type="EMBL" id="TCW24116.1"/>
    </source>
</evidence>
<keyword evidence="4" id="KW-1003">Cell membrane</keyword>
<dbReference type="PROSITE" id="PS50893">
    <property type="entry name" value="ABC_TRANSPORTER_2"/>
    <property type="match status" value="1"/>
</dbReference>
<dbReference type="GO" id="GO:0005886">
    <property type="term" value="C:plasma membrane"/>
    <property type="evidence" value="ECO:0007669"/>
    <property type="project" value="UniProtKB-SubCell"/>
</dbReference>
<keyword evidence="6 11" id="KW-0067">ATP-binding</keyword>
<evidence type="ECO:0000313" key="12">
    <source>
        <dbReference type="Proteomes" id="UP000295805"/>
    </source>
</evidence>
<keyword evidence="8" id="KW-0472">Membrane</keyword>
<dbReference type="AlphaFoldDB" id="A0A4R3ZUJ4"/>
<name>A0A4R3ZUJ4_9ACTN</name>
<evidence type="ECO:0000256" key="4">
    <source>
        <dbReference type="ARBA" id="ARBA00022475"/>
    </source>
</evidence>
<keyword evidence="5" id="KW-0547">Nucleotide-binding</keyword>
<dbReference type="InterPro" id="IPR003439">
    <property type="entry name" value="ABC_transporter-like_ATP-bd"/>
</dbReference>
<evidence type="ECO:0000256" key="5">
    <source>
        <dbReference type="ARBA" id="ARBA00022741"/>
    </source>
</evidence>
<feature type="region of interest" description="Disordered" evidence="9">
    <location>
        <begin position="1"/>
        <end position="29"/>
    </location>
</feature>
<dbReference type="Gene3D" id="3.40.50.300">
    <property type="entry name" value="P-loop containing nucleotide triphosphate hydrolases"/>
    <property type="match status" value="1"/>
</dbReference>
<dbReference type="GO" id="GO:0005524">
    <property type="term" value="F:ATP binding"/>
    <property type="evidence" value="ECO:0007669"/>
    <property type="project" value="UniProtKB-KW"/>
</dbReference>
<gene>
    <name evidence="11" type="ORF">EDD19_10852</name>
</gene>
<evidence type="ECO:0000256" key="3">
    <source>
        <dbReference type="ARBA" id="ARBA00022448"/>
    </source>
</evidence>
<dbReference type="InterPro" id="IPR027417">
    <property type="entry name" value="P-loop_NTPase"/>
</dbReference>
<dbReference type="PROSITE" id="PS00211">
    <property type="entry name" value="ABC_TRANSPORTER_1"/>
    <property type="match status" value="1"/>
</dbReference>
<dbReference type="Proteomes" id="UP000295805">
    <property type="component" value="Unassembled WGS sequence"/>
</dbReference>
<dbReference type="SMART" id="SM00382">
    <property type="entry name" value="AAA"/>
    <property type="match status" value="1"/>
</dbReference>
<dbReference type="InterPro" id="IPR017871">
    <property type="entry name" value="ABC_transporter-like_CS"/>
</dbReference>
<comment type="similarity">
    <text evidence="2">Belongs to the ABC transporter superfamily.</text>
</comment>
<keyword evidence="3" id="KW-0813">Transport</keyword>
<dbReference type="InterPro" id="IPR003593">
    <property type="entry name" value="AAA+_ATPase"/>
</dbReference>
<dbReference type="NCBIfam" id="TIGR03005">
    <property type="entry name" value="ectoine_ehuA"/>
    <property type="match status" value="1"/>
</dbReference>
<evidence type="ECO:0000256" key="6">
    <source>
        <dbReference type="ARBA" id="ARBA00022840"/>
    </source>
</evidence>
<dbReference type="Pfam" id="PF00005">
    <property type="entry name" value="ABC_tran"/>
    <property type="match status" value="1"/>
</dbReference>
<feature type="domain" description="ABC transporter" evidence="10">
    <location>
        <begin position="34"/>
        <end position="279"/>
    </location>
</feature>
<evidence type="ECO:0000256" key="8">
    <source>
        <dbReference type="ARBA" id="ARBA00023136"/>
    </source>
</evidence>
<keyword evidence="7" id="KW-0029">Amino-acid transport</keyword>
<dbReference type="InterPro" id="IPR014343">
    <property type="entry name" value="Ectoine_EhuA"/>
</dbReference>
<accession>A0A4R3ZUJ4</accession>
<feature type="compositionally biased region" description="Low complexity" evidence="9">
    <location>
        <begin position="1"/>
        <end position="19"/>
    </location>
</feature>
<organism evidence="11 12">
    <name type="scientific">Dietzia cinnamea</name>
    <dbReference type="NCBI Taxonomy" id="321318"/>
    <lineage>
        <taxon>Bacteria</taxon>
        <taxon>Bacillati</taxon>
        <taxon>Actinomycetota</taxon>
        <taxon>Actinomycetes</taxon>
        <taxon>Mycobacteriales</taxon>
        <taxon>Dietziaceae</taxon>
        <taxon>Dietzia</taxon>
    </lineage>
</organism>
<dbReference type="InterPro" id="IPR030679">
    <property type="entry name" value="ABC_ATPase_HisP-typ"/>
</dbReference>
<dbReference type="PIRSF" id="PIRSF039085">
    <property type="entry name" value="ABC_ATPase_HisP"/>
    <property type="match status" value="1"/>
</dbReference>
<proteinExistence type="inferred from homology"/>
<sequence>MPTDDTTPAGDAAPAGHTPSAGPGSTGADDAPMVVFEKVVKKFGDHTVLDHLDFTVRRGERVALIGPSGSGKTTILRLLMTIESVDDGVIWVEGEPLTHQLRDGKLVKPSQKHLRAVRSKIGMVFQQFNLFPNMTVLRNITEAPIHVLGRSKEEAEARARELLATVGLSDKENAHPTTLSGGQQQRVAIARALAMDPDILLLDEVTSALDPELVADVLGVLRMIAESTDITMLIVTHEMGFARDVADRVLVFDKGKIVEEGTPEAIFTDPQQERTRTFLKAVLDR</sequence>
<dbReference type="PANTHER" id="PTHR43166:SF9">
    <property type="entry name" value="GLUTAMATE_ASPARTATE IMPORT ATP-BINDING PROTEIN GLTL"/>
    <property type="match status" value="1"/>
</dbReference>
<comment type="caution">
    <text evidence="11">The sequence shown here is derived from an EMBL/GenBank/DDBJ whole genome shotgun (WGS) entry which is preliminary data.</text>
</comment>
<reference evidence="11 12" key="1">
    <citation type="submission" date="2019-03" db="EMBL/GenBank/DDBJ databases">
        <title>Root nodule microbial communities of legume samples collected from USA, Mexico and Botswana.</title>
        <authorList>
            <person name="Hirsch A."/>
        </authorList>
    </citation>
    <scope>NUCLEOTIDE SEQUENCE [LARGE SCALE GENOMIC DNA]</scope>
    <source>
        <strain evidence="11 12">55</strain>
    </source>
</reference>
<comment type="subcellular location">
    <subcellularLocation>
        <location evidence="1">Cell membrane</location>
        <topology evidence="1">Peripheral membrane protein</topology>
    </subcellularLocation>
</comment>
<protein>
    <submittedName>
        <fullName evidence="11">Amino acid ABC transporter ATP-binding protein (PAAT family)</fullName>
    </submittedName>
</protein>
<evidence type="ECO:0000256" key="1">
    <source>
        <dbReference type="ARBA" id="ARBA00004202"/>
    </source>
</evidence>
<dbReference type="PANTHER" id="PTHR43166">
    <property type="entry name" value="AMINO ACID IMPORT ATP-BINDING PROTEIN"/>
    <property type="match status" value="1"/>
</dbReference>
<dbReference type="EMBL" id="SMCX01000008">
    <property type="protein sequence ID" value="TCW24116.1"/>
    <property type="molecule type" value="Genomic_DNA"/>
</dbReference>
<dbReference type="SUPFAM" id="SSF52540">
    <property type="entry name" value="P-loop containing nucleoside triphosphate hydrolases"/>
    <property type="match status" value="1"/>
</dbReference>